<evidence type="ECO:0000313" key="9">
    <source>
        <dbReference type="Proteomes" id="UP000094008"/>
    </source>
</evidence>
<evidence type="ECO:0000256" key="2">
    <source>
        <dbReference type="ARBA" id="ARBA00022475"/>
    </source>
</evidence>
<dbReference type="Pfam" id="PF02656">
    <property type="entry name" value="DUF202"/>
    <property type="match status" value="1"/>
</dbReference>
<dbReference type="Proteomes" id="UP000094008">
    <property type="component" value="Unassembled WGS sequence"/>
</dbReference>
<feature type="transmembrane region" description="Helical" evidence="6">
    <location>
        <begin position="59"/>
        <end position="80"/>
    </location>
</feature>
<proteinExistence type="predicted"/>
<evidence type="ECO:0000313" key="8">
    <source>
        <dbReference type="EMBL" id="OBB79665.1"/>
    </source>
</evidence>
<dbReference type="OrthoDB" id="582337at2"/>
<keyword evidence="3 6" id="KW-0812">Transmembrane</keyword>
<organism evidence="8 9">
    <name type="scientific">Mycolicibacterium peregrinum</name>
    <name type="common">Mycobacterium peregrinum</name>
    <dbReference type="NCBI Taxonomy" id="43304"/>
    <lineage>
        <taxon>Bacteria</taxon>
        <taxon>Bacillati</taxon>
        <taxon>Actinomycetota</taxon>
        <taxon>Actinomycetes</taxon>
        <taxon>Mycobacteriales</taxon>
        <taxon>Mycobacteriaceae</taxon>
        <taxon>Mycolicibacterium</taxon>
    </lineage>
</organism>
<accession>A0A1A0V8T7</accession>
<dbReference type="RefSeq" id="WP_064887964.1">
    <property type="nucleotide sequence ID" value="NZ_LZSY01000200.1"/>
</dbReference>
<evidence type="ECO:0000256" key="1">
    <source>
        <dbReference type="ARBA" id="ARBA00004651"/>
    </source>
</evidence>
<evidence type="ECO:0000256" key="5">
    <source>
        <dbReference type="ARBA" id="ARBA00023136"/>
    </source>
</evidence>
<sequence>MDIPDPTTIDTPIEPDYRFTLANERTFLAWQRTSLGLLAAAVAVVQFMPEMTVPGLRHILGMAVGAMAILTAVAGLLRWAHVDRAMRRDQPLPRAVMPTYLTVGLTMLGFVTVGFAMVATVR</sequence>
<evidence type="ECO:0000256" key="3">
    <source>
        <dbReference type="ARBA" id="ARBA00022692"/>
    </source>
</evidence>
<comment type="caution">
    <text evidence="8">The sequence shown here is derived from an EMBL/GenBank/DDBJ whole genome shotgun (WGS) entry which is preliminary data.</text>
</comment>
<dbReference type="InterPro" id="IPR052053">
    <property type="entry name" value="IM_YidH-like"/>
</dbReference>
<keyword evidence="2" id="KW-1003">Cell membrane</keyword>
<name>A0A1A0V8T7_MYCPR</name>
<evidence type="ECO:0000256" key="4">
    <source>
        <dbReference type="ARBA" id="ARBA00022989"/>
    </source>
</evidence>
<dbReference type="AlphaFoldDB" id="A0A1A0V8T7"/>
<dbReference type="GO" id="GO:0005886">
    <property type="term" value="C:plasma membrane"/>
    <property type="evidence" value="ECO:0007669"/>
    <property type="project" value="UniProtKB-SubCell"/>
</dbReference>
<protein>
    <recommendedName>
        <fullName evidence="7">DUF202 domain-containing protein</fullName>
    </recommendedName>
</protein>
<evidence type="ECO:0000259" key="7">
    <source>
        <dbReference type="Pfam" id="PF02656"/>
    </source>
</evidence>
<dbReference type="PANTHER" id="PTHR34187">
    <property type="entry name" value="FGR18P"/>
    <property type="match status" value="1"/>
</dbReference>
<dbReference type="InterPro" id="IPR003807">
    <property type="entry name" value="DUF202"/>
</dbReference>
<keyword evidence="4 6" id="KW-1133">Transmembrane helix</keyword>
<gene>
    <name evidence="8" type="ORF">A5779_12285</name>
</gene>
<feature type="transmembrane region" description="Helical" evidence="6">
    <location>
        <begin position="100"/>
        <end position="121"/>
    </location>
</feature>
<dbReference type="EMBL" id="LZSY01000200">
    <property type="protein sequence ID" value="OBB79665.1"/>
    <property type="molecule type" value="Genomic_DNA"/>
</dbReference>
<comment type="subcellular location">
    <subcellularLocation>
        <location evidence="1">Cell membrane</location>
        <topology evidence="1">Multi-pass membrane protein</topology>
    </subcellularLocation>
</comment>
<feature type="domain" description="DUF202" evidence="7">
    <location>
        <begin position="18"/>
        <end position="84"/>
    </location>
</feature>
<keyword evidence="5 6" id="KW-0472">Membrane</keyword>
<evidence type="ECO:0000256" key="6">
    <source>
        <dbReference type="SAM" id="Phobius"/>
    </source>
</evidence>
<feature type="transmembrane region" description="Helical" evidence="6">
    <location>
        <begin position="27"/>
        <end position="47"/>
    </location>
</feature>
<dbReference type="PANTHER" id="PTHR34187:SF2">
    <property type="entry name" value="DUF202 DOMAIN-CONTAINING PROTEIN"/>
    <property type="match status" value="1"/>
</dbReference>
<reference evidence="9" key="1">
    <citation type="submission" date="2016-06" db="EMBL/GenBank/DDBJ databases">
        <authorList>
            <person name="Sutton G."/>
            <person name="Brinkac L."/>
            <person name="Sanka R."/>
            <person name="Adams M."/>
            <person name="Lau E."/>
            <person name="Mehaffy C."/>
            <person name="Tameris M."/>
            <person name="Hatherill M."/>
            <person name="Hanekom W."/>
            <person name="Mahomed H."/>
            <person name="Mcshane H."/>
        </authorList>
    </citation>
    <scope>NUCLEOTIDE SEQUENCE [LARGE SCALE GENOMIC DNA]</scope>
    <source>
        <strain evidence="9">852002-10433_SCH5171157</strain>
    </source>
</reference>